<sequence>MSSSFSGESFKRVRKRKSKVNRRKTFTCSKDFDVRPKSYSYPHSSKENKLNDDANESKPFSESVESRRCKSCEDFSTHIKRKRHRKACLTNDFLSVSKESLKALPNKLIDIWTAAKDKDLGFYLENPDSFILDVISRWNTPTTEEKSIFMKLSEIDSIGVNNKNVSTLLNILSENILNYRPPVKYDIYRHGKTLLAHVSLPSSRCWKKPVITKDKTFKFRSNEYRLGKDELWYRDKGDNVKCTFNDSVVSNIYRWFDQSVHEIDDKGEHTSIRLATEANSSNNEFLSAVNSFSKGHFVLLCGDIADDVKYKNVISFIPWLYVFDFDVYSRDKGLLNVNEHSLDAKRSLHLCTWKDATFGISEESTVWMFPRGRRDDASSRLQNENDVRLWNRTVRERMKGHIDQLQRFVKCYTVLTMVIIWPQTESLIQYMHKFIELVDEAIEPRVVLLLPQDPKSEIGKSSLRVIKETQKENLEVFNLNLSDLFQELRSRLYQKSEVTGTSFSLPDQQECKVTMREAAWLREDMDILYLENQYGKTDVKTLAKERDQFYRGGSIHWFAWYECGNDLWDVERDIKHQLLNNIQQAISKNKCEVITLYHAPGSGGTTLAQRVVWELHESIACAHVKLHSASSVTEFSRRVEHFSEKTHKPIVLLIDGEEESKVNHLARSLRSRCVVIILYVKRFPYEFKEKGSRTKVWLKGIVSKTEAKNLALKFGDRCSKDPKVIKQLNNLSKDVQENHHHFMYEFGMTAFTHDFKGVHSYVKGYLQLDDNETKTFKGLKNWQKILGYLSLVYFYGQASIPCQFFAKLLGFKATDVVDIDDFRHPISDFIVKDKNESRKGYIRICHHIIAQEILEQILGGTTNEHERGPELSKAAKSNLAEFCKDFIEYASDWTDKTASGCSTIVHVLTRTFIFRDNRDMCENAEQIRKKPVLSRIIIDIPSRHPLYTDRLQVLERLTTAFPDDPNFQAHLGRFYAYCRPGDEHKAEECLERALCLAIKQTEDKDLNELEERLKLTLMHIYHMYGTVMQKKIAIYTGQGYNDVPDKETKKSDFKSRLEILIPLAQASCDHFQKCRECTPVGRENCFGYIGEITVRLQICDFIQRNFEVSNTAHGIPGFLKSPDDTGLPGKHFVKSSISVVDNLFMECYNVIEEEEIDQSIVNAVLWFNHLFKKNSVNLKQVPKTEDICSYRLQIAVRKMKYSPKKRDYTLLENINNKKDIEDIVSLYEDIFRNIPFDGPRESKRILDRDYQEWLFAIRHKCFQEVYPTEEVLHKVRTWNSQLRTPMAKFYLFILTSLLGFGSREESGKTDMLLEAQQMYKDDLRKAGKFLLKPKYPREWLGKDTNGIKRLLPGTRFLGLNMEDRDTKGMNQADLVICKGTIVHPNNKKGAGFIWLDLGDVNVPVKVFYIPNVANLASTHYSDKRVEFVLAFTVENGYEAYSVKLLKKYGCTGCDGTVEITSTEDFGTCSKCRSRVQKDDMTMIT</sequence>
<dbReference type="Proteomes" id="UP001186944">
    <property type="component" value="Unassembled WGS sequence"/>
</dbReference>
<comment type="caution">
    <text evidence="2">The sequence shown here is derived from an EMBL/GenBank/DDBJ whole genome shotgun (WGS) entry which is preliminary data.</text>
</comment>
<dbReference type="EMBL" id="VSWD01000005">
    <property type="protein sequence ID" value="KAK3104067.1"/>
    <property type="molecule type" value="Genomic_DNA"/>
</dbReference>
<evidence type="ECO:0000313" key="3">
    <source>
        <dbReference type="Proteomes" id="UP001186944"/>
    </source>
</evidence>
<organism evidence="2 3">
    <name type="scientific">Pinctada imbricata</name>
    <name type="common">Atlantic pearl-oyster</name>
    <name type="synonym">Pinctada martensii</name>
    <dbReference type="NCBI Taxonomy" id="66713"/>
    <lineage>
        <taxon>Eukaryota</taxon>
        <taxon>Metazoa</taxon>
        <taxon>Spiralia</taxon>
        <taxon>Lophotrochozoa</taxon>
        <taxon>Mollusca</taxon>
        <taxon>Bivalvia</taxon>
        <taxon>Autobranchia</taxon>
        <taxon>Pteriomorphia</taxon>
        <taxon>Pterioida</taxon>
        <taxon>Pterioidea</taxon>
        <taxon>Pteriidae</taxon>
        <taxon>Pinctada</taxon>
    </lineage>
</organism>
<accession>A0AA88YNE5</accession>
<dbReference type="GO" id="GO:0005737">
    <property type="term" value="C:cytoplasm"/>
    <property type="evidence" value="ECO:0007669"/>
    <property type="project" value="TreeGrafter"/>
</dbReference>
<dbReference type="PANTHER" id="PTHR16155:SF19">
    <property type="entry name" value="DED DOMAIN-CONTAINING PROTEIN"/>
    <property type="match status" value="1"/>
</dbReference>
<name>A0AA88YNE5_PINIB</name>
<evidence type="ECO:0000256" key="1">
    <source>
        <dbReference type="SAM" id="MobiDB-lite"/>
    </source>
</evidence>
<protein>
    <recommendedName>
        <fullName evidence="4">Sterile alpha motif domain-containing protein 9-like</fullName>
    </recommendedName>
</protein>
<proteinExistence type="predicted"/>
<keyword evidence="3" id="KW-1185">Reference proteome</keyword>
<evidence type="ECO:0008006" key="4">
    <source>
        <dbReference type="Google" id="ProtNLM"/>
    </source>
</evidence>
<gene>
    <name evidence="2" type="ORF">FSP39_024151</name>
</gene>
<dbReference type="PANTHER" id="PTHR16155">
    <property type="entry name" value="DED DOMAIN-CONTAINING PROTEIN"/>
    <property type="match status" value="1"/>
</dbReference>
<reference evidence="2" key="1">
    <citation type="submission" date="2019-08" db="EMBL/GenBank/DDBJ databases">
        <title>The improved chromosome-level genome for the pearl oyster Pinctada fucata martensii using PacBio sequencing and Hi-C.</title>
        <authorList>
            <person name="Zheng Z."/>
        </authorList>
    </citation>
    <scope>NUCLEOTIDE SEQUENCE</scope>
    <source>
        <strain evidence="2">ZZ-2019</strain>
        <tissue evidence="2">Adductor muscle</tissue>
    </source>
</reference>
<feature type="compositionally biased region" description="Basic residues" evidence="1">
    <location>
        <begin position="12"/>
        <end position="25"/>
    </location>
</feature>
<feature type="compositionally biased region" description="Basic and acidic residues" evidence="1">
    <location>
        <begin position="44"/>
        <end position="56"/>
    </location>
</feature>
<evidence type="ECO:0000313" key="2">
    <source>
        <dbReference type="EMBL" id="KAK3104067.1"/>
    </source>
</evidence>
<feature type="region of interest" description="Disordered" evidence="1">
    <location>
        <begin position="1"/>
        <end position="59"/>
    </location>
</feature>